<proteinExistence type="predicted"/>
<evidence type="ECO:0000313" key="2">
    <source>
        <dbReference type="Proteomes" id="UP001243009"/>
    </source>
</evidence>
<reference evidence="1 2" key="1">
    <citation type="submission" date="2023-08" db="EMBL/GenBank/DDBJ databases">
        <title>The draft genome sequence of Paracraurococcus sp. LOR1-02.</title>
        <authorList>
            <person name="Kingkaew E."/>
            <person name="Tanasupawat S."/>
        </authorList>
    </citation>
    <scope>NUCLEOTIDE SEQUENCE [LARGE SCALE GENOMIC DNA]</scope>
    <source>
        <strain evidence="1 2">LOR1-02</strain>
    </source>
</reference>
<organism evidence="1 2">
    <name type="scientific">Paracraurococcus lichenis</name>
    <dbReference type="NCBI Taxonomy" id="3064888"/>
    <lineage>
        <taxon>Bacteria</taxon>
        <taxon>Pseudomonadati</taxon>
        <taxon>Pseudomonadota</taxon>
        <taxon>Alphaproteobacteria</taxon>
        <taxon>Acetobacterales</taxon>
        <taxon>Roseomonadaceae</taxon>
        <taxon>Paracraurococcus</taxon>
    </lineage>
</organism>
<gene>
    <name evidence="1" type="ORF">Q7A36_31480</name>
</gene>
<sequence length="518" mass="53800">MSPFSPNTGPEGRITIRRHLATYLVAANHPAPDAVRGRMDAALAELARDLGAALAPLARGKAEGVWLLREVTLDNTLDTGLAPAEAGRRWAGALAAAIASRLDLSSDGVMFFPDRAAHLARFLADLAGGDAWGSWIHVCFGGLRALPTGMALRTAILAEPAEGLAALTRLAAPDLARVLEAMGSAEAARVLDGLAGQAAEAPAAELAALLAREGWPPVSPACPDRLGLALFVAAVAAGLPPGVAALVRALALLRHHRATGAAEPDVAALARRLGASGAAALLPLLRLAPEPRAALLRLADPAGAETRPARHTPFGGGFLLLRFLDEWRLDAATAGWPAPEGATAAALLRALVLARCTGGARAAAFLLDPLWRDVLGLPPRLGAAAIAAWGRDVRRRHRQALRRDLPPLPRPDAAARRFLSVPGGAATPRLSALLDRLAFALVQRMAAHLPGLGGSSPAWLARNILAVTARTEQDVEGLTVTLSRPPLDVVLGMTGLARATLRLPWLVGSGGLTLRREA</sequence>
<comment type="caution">
    <text evidence="1">The sequence shown here is derived from an EMBL/GenBank/DDBJ whole genome shotgun (WGS) entry which is preliminary data.</text>
</comment>
<evidence type="ECO:0000313" key="1">
    <source>
        <dbReference type="EMBL" id="MDO9712892.1"/>
    </source>
</evidence>
<dbReference type="RefSeq" id="WP_305107754.1">
    <property type="nucleotide sequence ID" value="NZ_JAUTWS010000062.1"/>
</dbReference>
<name>A0ABT9E9L2_9PROT</name>
<dbReference type="EMBL" id="JAUTWS010000062">
    <property type="protein sequence ID" value="MDO9712892.1"/>
    <property type="molecule type" value="Genomic_DNA"/>
</dbReference>
<accession>A0ABT9E9L2</accession>
<dbReference type="Proteomes" id="UP001243009">
    <property type="component" value="Unassembled WGS sequence"/>
</dbReference>
<keyword evidence="2" id="KW-1185">Reference proteome</keyword>
<protein>
    <submittedName>
        <fullName evidence="1">Uncharacterized protein</fullName>
    </submittedName>
</protein>